<dbReference type="PANTHER" id="PTHR43767:SF1">
    <property type="entry name" value="NONRIBOSOMAL PEPTIDE SYNTHASE PES1 (EUROFUNG)-RELATED"/>
    <property type="match status" value="1"/>
</dbReference>
<sequence>MTFNLADLFESLADIMPERLAAVAGDHRLTFQQLDARANRLANALREHGVRAGDHVGLYLHNGIEFLECLLGLFKLRAVPININYRYVESELEFLMKNANLTALIHGYELSATVLAAARNVPSLRLRVGVGGGGDVEYEQLLATSSPERSFEARSGDDLYILYTGGTTGMPRGVMWRHEDVLFAGLQGGNPGGPPIDRPEALAPLARDRPAPMVLLTAAPFVHGTAQWAAFIALFSGGTAVIVPSRSYEPHRVCQAIQAENVNTLVIVGDAMARPLAEALAQARAAGTPHDLSCLRVISSSGAFLSPVVRQQLQEQLPDTLILDNFGATEAGHQGTAFSSGEVVAFYMDESSAVLGEDLRPVQPGSGVIGRLARRGRLPLGYYNDPEKTAATFLVIDGVRWVLPGDLATVEKDGRITVLGRGAVCINSGGEKVFPEEVEAALKAHPAIRDAVVVGVPDVHWGERVTAVIEPRPNHPVSLEVLGEHCRALLSGYKVPRQLRVVDHIVRHPSGKPDYRWARSAATEERA</sequence>
<dbReference type="EMBL" id="CP004025">
    <property type="protein sequence ID" value="AGC46110.1"/>
    <property type="molecule type" value="Genomic_DNA"/>
</dbReference>
<feature type="domain" description="AMP-binding enzyme C-terminal" evidence="2">
    <location>
        <begin position="437"/>
        <end position="512"/>
    </location>
</feature>
<dbReference type="AlphaFoldDB" id="L7UE28"/>
<dbReference type="GO" id="GO:0016878">
    <property type="term" value="F:acid-thiol ligase activity"/>
    <property type="evidence" value="ECO:0007669"/>
    <property type="project" value="UniProtKB-ARBA"/>
</dbReference>
<dbReference type="SUPFAM" id="SSF56801">
    <property type="entry name" value="Acetyl-CoA synthetase-like"/>
    <property type="match status" value="1"/>
</dbReference>
<dbReference type="OrthoDB" id="5483897at2"/>
<gene>
    <name evidence="3" type="ordered locus">MYSTI_04820</name>
</gene>
<organism evidence="3 4">
    <name type="scientific">Myxococcus stipitatus (strain DSM 14675 / JCM 12634 / Mx s8)</name>
    <dbReference type="NCBI Taxonomy" id="1278073"/>
    <lineage>
        <taxon>Bacteria</taxon>
        <taxon>Pseudomonadati</taxon>
        <taxon>Myxococcota</taxon>
        <taxon>Myxococcia</taxon>
        <taxon>Myxococcales</taxon>
        <taxon>Cystobacterineae</taxon>
        <taxon>Myxococcaceae</taxon>
        <taxon>Myxococcus</taxon>
    </lineage>
</organism>
<dbReference type="eggNOG" id="COG0318">
    <property type="taxonomic scope" value="Bacteria"/>
</dbReference>
<dbReference type="KEGG" id="msd:MYSTI_04820"/>
<dbReference type="Proteomes" id="UP000011131">
    <property type="component" value="Chromosome"/>
</dbReference>
<dbReference type="InterPro" id="IPR045851">
    <property type="entry name" value="AMP-bd_C_sf"/>
</dbReference>
<reference evidence="3 4" key="1">
    <citation type="journal article" date="2013" name="Genome Announc.">
        <title>Complete genome sequence of Myxococcus stipitatus strain DSM 14675, a fruiting myxobacterium.</title>
        <authorList>
            <person name="Huntley S."/>
            <person name="Kneip S."/>
            <person name="Treuner-Lange A."/>
            <person name="Sogaard-Andersen L."/>
        </authorList>
    </citation>
    <scope>NUCLEOTIDE SEQUENCE [LARGE SCALE GENOMIC DNA]</scope>
    <source>
        <strain evidence="4">DSM 14675 / JCM 12634 / Mx s8</strain>
    </source>
</reference>
<dbReference type="PANTHER" id="PTHR43767">
    <property type="entry name" value="LONG-CHAIN-FATTY-ACID--COA LIGASE"/>
    <property type="match status" value="1"/>
</dbReference>
<dbReference type="InterPro" id="IPR042099">
    <property type="entry name" value="ANL_N_sf"/>
</dbReference>
<dbReference type="InterPro" id="IPR025110">
    <property type="entry name" value="AMP-bd_C"/>
</dbReference>
<keyword evidence="4" id="KW-1185">Reference proteome</keyword>
<dbReference type="Gene3D" id="3.30.300.30">
    <property type="match status" value="1"/>
</dbReference>
<dbReference type="Pfam" id="PF13193">
    <property type="entry name" value="AMP-binding_C"/>
    <property type="match status" value="1"/>
</dbReference>
<dbReference type="Gene3D" id="3.40.50.12780">
    <property type="entry name" value="N-terminal domain of ligase-like"/>
    <property type="match status" value="1"/>
</dbReference>
<dbReference type="STRING" id="1278073.MYSTI_04820"/>
<name>L7UE28_MYXSD</name>
<feature type="domain" description="AMP-dependent synthetase/ligase" evidence="1">
    <location>
        <begin position="14"/>
        <end position="337"/>
    </location>
</feature>
<dbReference type="PROSITE" id="PS00455">
    <property type="entry name" value="AMP_BINDING"/>
    <property type="match status" value="1"/>
</dbReference>
<dbReference type="PATRIC" id="fig|1278073.3.peg.4892"/>
<evidence type="ECO:0000313" key="4">
    <source>
        <dbReference type="Proteomes" id="UP000011131"/>
    </source>
</evidence>
<protein>
    <submittedName>
        <fullName evidence="3">AMP-binding protein</fullName>
    </submittedName>
</protein>
<dbReference type="NCBIfam" id="NF005863">
    <property type="entry name" value="PRK07798.1"/>
    <property type="match status" value="1"/>
</dbReference>
<dbReference type="InterPro" id="IPR000873">
    <property type="entry name" value="AMP-dep_synth/lig_dom"/>
</dbReference>
<evidence type="ECO:0000313" key="3">
    <source>
        <dbReference type="EMBL" id="AGC46110.1"/>
    </source>
</evidence>
<dbReference type="InterPro" id="IPR050237">
    <property type="entry name" value="ATP-dep_AMP-bd_enzyme"/>
</dbReference>
<proteinExistence type="predicted"/>
<dbReference type="HOGENOM" id="CLU_000022_59_0_7"/>
<accession>L7UE28</accession>
<dbReference type="InterPro" id="IPR020845">
    <property type="entry name" value="AMP-binding_CS"/>
</dbReference>
<dbReference type="Pfam" id="PF00501">
    <property type="entry name" value="AMP-binding"/>
    <property type="match status" value="1"/>
</dbReference>
<evidence type="ECO:0000259" key="1">
    <source>
        <dbReference type="Pfam" id="PF00501"/>
    </source>
</evidence>
<evidence type="ECO:0000259" key="2">
    <source>
        <dbReference type="Pfam" id="PF13193"/>
    </source>
</evidence>
<dbReference type="RefSeq" id="WP_015350366.1">
    <property type="nucleotide sequence ID" value="NC_020126.1"/>
</dbReference>